<evidence type="ECO:0000256" key="2">
    <source>
        <dbReference type="SAM" id="SignalP"/>
    </source>
</evidence>
<dbReference type="InterPro" id="IPR008454">
    <property type="entry name" value="Collagen-bd_Cna-like_B-typ_dom"/>
</dbReference>
<gene>
    <name evidence="5" type="ORF">SAMN02745116_01092</name>
</gene>
<feature type="domain" description="CNA-B" evidence="3">
    <location>
        <begin position="394"/>
        <end position="485"/>
    </location>
</feature>
<feature type="domain" description="CNA-B" evidence="3">
    <location>
        <begin position="694"/>
        <end position="785"/>
    </location>
</feature>
<keyword evidence="1" id="KW-1133">Transmembrane helix</keyword>
<dbReference type="Pfam" id="PF05738">
    <property type="entry name" value="Cna_B"/>
    <property type="match status" value="5"/>
</dbReference>
<keyword evidence="6" id="KW-1185">Reference proteome</keyword>
<dbReference type="STRING" id="263852.SAMN02745116_01092"/>
<accession>A0A1T4MHL0</accession>
<dbReference type="OrthoDB" id="1744455at2"/>
<feature type="chain" id="PRO_5013227679" evidence="2">
    <location>
        <begin position="34"/>
        <end position="928"/>
    </location>
</feature>
<dbReference type="InterPro" id="IPR013552">
    <property type="entry name" value="Thioester_dom"/>
</dbReference>
<evidence type="ECO:0000256" key="1">
    <source>
        <dbReference type="SAM" id="Phobius"/>
    </source>
</evidence>
<evidence type="ECO:0000259" key="4">
    <source>
        <dbReference type="Pfam" id="PF08341"/>
    </source>
</evidence>
<organism evidence="5 6">
    <name type="scientific">Pilibacter termitis</name>
    <dbReference type="NCBI Taxonomy" id="263852"/>
    <lineage>
        <taxon>Bacteria</taxon>
        <taxon>Bacillati</taxon>
        <taxon>Bacillota</taxon>
        <taxon>Bacilli</taxon>
        <taxon>Lactobacillales</taxon>
        <taxon>Enterococcaceae</taxon>
        <taxon>Pilibacter</taxon>
    </lineage>
</organism>
<feature type="domain" description="CNA-B" evidence="3">
    <location>
        <begin position="494"/>
        <end position="585"/>
    </location>
</feature>
<keyword evidence="1" id="KW-0812">Transmembrane</keyword>
<name>A0A1T4MHL0_9ENTE</name>
<keyword evidence="2" id="KW-0732">Signal</keyword>
<keyword evidence="1" id="KW-0472">Membrane</keyword>
<evidence type="ECO:0000259" key="3">
    <source>
        <dbReference type="Pfam" id="PF05738"/>
    </source>
</evidence>
<feature type="transmembrane region" description="Helical" evidence="1">
    <location>
        <begin position="903"/>
        <end position="921"/>
    </location>
</feature>
<sequence>MKKTLINHSLSKAKWFCFMVICLMLVQVSSTLADTLSVPNQLEEYLNSSPATQTPPYLSNQLGTIFPRAITPRADLPSSFHMSSGHGGYENVIGNYNLEVRNLPKNFKGAKEAVFYHERSRDFGEAYYCTDVKNAVLGWEFTEQTSPKQNFSAEQKALLSHVLANGARMYVHKDAASSYGYSDEEALQNAKFGYATQIAVWIVAENVYKSGNKYPTDTPSILDIYCYPENAANSLQGTAFAQSGEIGKMARKLVTDAVIAYKAKEIPNEYKLFPSFTWETIQKAEEKKYKMQPTGNASEYKVDLLDTNNVLAQEWKANTIKVLENAGLDITVQGNVMIVKGDTSGGIIRLSCPNYELRYIIPKEENSQYMARLVNTGDTTRYISVYREEVTSHEVEKKWSDNNNQANKRPNEIKVSLYADGVEVPSSEVTLNAGNNWSHIWANLAKYQSNGTTEIRYTAREVNTPADYTVSYDDKKTEITTITNTYVSPTTTHEVIKVWNDNNNRFSKRPNEIKVRLYADNREVVNSEITLNNNNNWSHKWKDLPKYQSNNSTEIQYTVKEVSVPTNYTDFYDETKTEITTITNTYVPPTTIHEVKKVWNDNNNQFAKRPSEIKVKLYADDVEVAGSEVTLNASNGWSYQWKNLLQYQHDGTTEIHYSAKESSIPSDYDVSYDDRKTEITIITNTYVPPKTTHEVKKIWDDNNNQVGKRPSEISVKLFADDVEVPNSEVVLNAGNNWSYHWSDLPQYQSNSLVEINYTVKEVNTPSDYIVSYDNTKTVITIITNTYVPPTTTHTARKIWLDNNDQAGQRPTAIKVKLFADNAEVPNSERTLNEGNHWECTWDKLEKYRSDGKTAIVYTVQEVNLPVAYQVAYDDTNPIVTIITNTYRVQGILLPQTGGGGLKLPLLVALSGFLSVAFFLYFHQRSKHG</sequence>
<feature type="domain" description="CNA-B" evidence="3">
    <location>
        <begin position="795"/>
        <end position="885"/>
    </location>
</feature>
<feature type="domain" description="CNA-B" evidence="3">
    <location>
        <begin position="594"/>
        <end position="685"/>
    </location>
</feature>
<protein>
    <submittedName>
        <fullName evidence="5">Uncharacterized protein</fullName>
    </submittedName>
</protein>
<dbReference type="SUPFAM" id="SSF49478">
    <property type="entry name" value="Cna protein B-type domain"/>
    <property type="match status" value="5"/>
</dbReference>
<dbReference type="Gene3D" id="2.60.40.1140">
    <property type="entry name" value="Collagen-binding surface protein Cna, B-type domain"/>
    <property type="match status" value="5"/>
</dbReference>
<reference evidence="5 6" key="1">
    <citation type="submission" date="2017-02" db="EMBL/GenBank/DDBJ databases">
        <authorList>
            <person name="Peterson S.W."/>
        </authorList>
    </citation>
    <scope>NUCLEOTIDE SEQUENCE [LARGE SCALE GENOMIC DNA]</scope>
    <source>
        <strain evidence="5 6">ATCC BAA-1030</strain>
    </source>
</reference>
<feature type="signal peptide" evidence="2">
    <location>
        <begin position="1"/>
        <end position="33"/>
    </location>
</feature>
<dbReference type="EMBL" id="FUXI01000010">
    <property type="protein sequence ID" value="SJZ66357.1"/>
    <property type="molecule type" value="Genomic_DNA"/>
</dbReference>
<proteinExistence type="predicted"/>
<dbReference type="CDD" id="cd00222">
    <property type="entry name" value="CollagenBindB"/>
    <property type="match status" value="5"/>
</dbReference>
<evidence type="ECO:0000313" key="6">
    <source>
        <dbReference type="Proteomes" id="UP000190328"/>
    </source>
</evidence>
<dbReference type="AlphaFoldDB" id="A0A1T4MHL0"/>
<dbReference type="Pfam" id="PF08341">
    <property type="entry name" value="TED"/>
    <property type="match status" value="1"/>
</dbReference>
<dbReference type="Proteomes" id="UP000190328">
    <property type="component" value="Unassembled WGS sequence"/>
</dbReference>
<feature type="domain" description="Thioester" evidence="4">
    <location>
        <begin position="127"/>
        <end position="226"/>
    </location>
</feature>
<dbReference type="RefSeq" id="WP_078807017.1">
    <property type="nucleotide sequence ID" value="NZ_FUXI01000010.1"/>
</dbReference>
<evidence type="ECO:0000313" key="5">
    <source>
        <dbReference type="EMBL" id="SJZ66357.1"/>
    </source>
</evidence>